<feature type="transmembrane region" description="Helical" evidence="1">
    <location>
        <begin position="277"/>
        <end position="298"/>
    </location>
</feature>
<keyword evidence="3" id="KW-1185">Reference proteome</keyword>
<sequence length="372" mass="36454">MGFGVCGVGLLNAAIINMYPFLAGGMIDSKGLSAQQAGGMLSLELLIVAFVALALTAPGLQAFPRIMGVTGCTLCLAGNLLSVESSGAALAVDRALAGMGEGLALAAAGRAMATARAPARLAGYIAVLMALIGGALSWLAGMAVASQGFGGVAKALAVVAGGGAAMAIALPKVGHARSRATRDEGDLLGGLLVIGAAFLVFLGSSSAWAFAERIGRAAGLGVRDVATVMAVTALIGTAGGFGVVASARHKRPWLTAGLTLVALGGGAAAFASADNPIAFIAALTLMSLAFVAIAPMLLVGSLQFDRTGGLAGGVQGAQMLAGGSAPLLGGFLLTHMSRLALAGFAIATTCLAVVLLISAARRSSRTGKPALD</sequence>
<feature type="transmembrane region" description="Helical" evidence="1">
    <location>
        <begin position="310"/>
        <end position="333"/>
    </location>
</feature>
<evidence type="ECO:0000256" key="1">
    <source>
        <dbReference type="SAM" id="Phobius"/>
    </source>
</evidence>
<name>A0AA41ZC72_9SPHN</name>
<feature type="transmembrane region" description="Helical" evidence="1">
    <location>
        <begin position="151"/>
        <end position="170"/>
    </location>
</feature>
<feature type="transmembrane region" description="Helical" evidence="1">
    <location>
        <begin position="37"/>
        <end position="57"/>
    </location>
</feature>
<proteinExistence type="predicted"/>
<feature type="transmembrane region" description="Helical" evidence="1">
    <location>
        <begin position="226"/>
        <end position="246"/>
    </location>
</feature>
<comment type="caution">
    <text evidence="2">The sequence shown here is derived from an EMBL/GenBank/DDBJ whole genome shotgun (WGS) entry which is preliminary data.</text>
</comment>
<dbReference type="RefSeq" id="WP_265270789.1">
    <property type="nucleotide sequence ID" value="NZ_JANFAV010000017.1"/>
</dbReference>
<keyword evidence="1" id="KW-1133">Transmembrane helix</keyword>
<keyword evidence="1" id="KW-0472">Membrane</keyword>
<evidence type="ECO:0000313" key="3">
    <source>
        <dbReference type="Proteomes" id="UP001165565"/>
    </source>
</evidence>
<keyword evidence="1" id="KW-0812">Transmembrane</keyword>
<protein>
    <recommendedName>
        <fullName evidence="4">MFS transporter</fullName>
    </recommendedName>
</protein>
<dbReference type="InterPro" id="IPR036259">
    <property type="entry name" value="MFS_trans_sf"/>
</dbReference>
<feature type="transmembrane region" description="Helical" evidence="1">
    <location>
        <begin position="191"/>
        <end position="211"/>
    </location>
</feature>
<dbReference type="SUPFAM" id="SSF103473">
    <property type="entry name" value="MFS general substrate transporter"/>
    <property type="match status" value="1"/>
</dbReference>
<dbReference type="Proteomes" id="UP001165565">
    <property type="component" value="Unassembled WGS sequence"/>
</dbReference>
<organism evidence="2 3">
    <name type="scientific">Sphingomonas lycopersici</name>
    <dbReference type="NCBI Taxonomy" id="2951807"/>
    <lineage>
        <taxon>Bacteria</taxon>
        <taxon>Pseudomonadati</taxon>
        <taxon>Pseudomonadota</taxon>
        <taxon>Alphaproteobacteria</taxon>
        <taxon>Sphingomonadales</taxon>
        <taxon>Sphingomonadaceae</taxon>
        <taxon>Sphingomonas</taxon>
    </lineage>
</organism>
<feature type="transmembrane region" description="Helical" evidence="1">
    <location>
        <begin position="339"/>
        <end position="360"/>
    </location>
</feature>
<dbReference type="AlphaFoldDB" id="A0AA41ZC72"/>
<dbReference type="EMBL" id="JANFAV010000017">
    <property type="protein sequence ID" value="MCW6536963.1"/>
    <property type="molecule type" value="Genomic_DNA"/>
</dbReference>
<reference evidence="2" key="1">
    <citation type="submission" date="2022-06" db="EMBL/GenBank/DDBJ databases">
        <title>Sphingomonas sp. nov. isolated from rhizosphere soil of tomato.</title>
        <authorList>
            <person name="Dong H."/>
            <person name="Gao R."/>
        </authorList>
    </citation>
    <scope>NUCLEOTIDE SEQUENCE</scope>
    <source>
        <strain evidence="2">MMSM24</strain>
    </source>
</reference>
<evidence type="ECO:0008006" key="4">
    <source>
        <dbReference type="Google" id="ProtNLM"/>
    </source>
</evidence>
<gene>
    <name evidence="2" type="ORF">NEE01_19465</name>
</gene>
<accession>A0AA41ZC72</accession>
<feature type="transmembrane region" description="Helical" evidence="1">
    <location>
        <begin position="121"/>
        <end position="145"/>
    </location>
</feature>
<feature type="transmembrane region" description="Helical" evidence="1">
    <location>
        <begin position="253"/>
        <end position="271"/>
    </location>
</feature>
<evidence type="ECO:0000313" key="2">
    <source>
        <dbReference type="EMBL" id="MCW6536963.1"/>
    </source>
</evidence>